<feature type="region of interest" description="Disordered" evidence="1">
    <location>
        <begin position="439"/>
        <end position="458"/>
    </location>
</feature>
<comment type="caution">
    <text evidence="2">The sequence shown here is derived from an EMBL/GenBank/DDBJ whole genome shotgun (WGS) entry which is preliminary data.</text>
</comment>
<evidence type="ECO:0008006" key="3">
    <source>
        <dbReference type="Google" id="ProtNLM"/>
    </source>
</evidence>
<evidence type="ECO:0000256" key="1">
    <source>
        <dbReference type="SAM" id="MobiDB-lite"/>
    </source>
</evidence>
<reference evidence="2" key="1">
    <citation type="journal article" date="2015" name="Nature">
        <title>Complex archaea that bridge the gap between prokaryotes and eukaryotes.</title>
        <authorList>
            <person name="Spang A."/>
            <person name="Saw J.H."/>
            <person name="Jorgensen S.L."/>
            <person name="Zaremba-Niedzwiedzka K."/>
            <person name="Martijn J."/>
            <person name="Lind A.E."/>
            <person name="van Eijk R."/>
            <person name="Schleper C."/>
            <person name="Guy L."/>
            <person name="Ettema T.J."/>
        </authorList>
    </citation>
    <scope>NUCLEOTIDE SEQUENCE</scope>
</reference>
<proteinExistence type="predicted"/>
<protein>
    <recommendedName>
        <fullName evidence="3">RING-type domain-containing protein</fullName>
    </recommendedName>
</protein>
<feature type="region of interest" description="Disordered" evidence="1">
    <location>
        <begin position="104"/>
        <end position="142"/>
    </location>
</feature>
<feature type="compositionally biased region" description="Low complexity" evidence="1">
    <location>
        <begin position="11"/>
        <end position="24"/>
    </location>
</feature>
<feature type="region of interest" description="Disordered" evidence="1">
    <location>
        <begin position="1"/>
        <end position="34"/>
    </location>
</feature>
<accession>A0A0F9EVL8</accession>
<name>A0A0F9EVL8_9ZZZZ</name>
<dbReference type="AlphaFoldDB" id="A0A0F9EVL8"/>
<feature type="non-terminal residue" evidence="2">
    <location>
        <position position="1"/>
    </location>
</feature>
<evidence type="ECO:0000313" key="2">
    <source>
        <dbReference type="EMBL" id="KKL78208.1"/>
    </source>
</evidence>
<sequence>MTDTNYPALHAPEPGSSAASAPAAQSVERGVRPNTSDDCSVLYVLNKDCPFCERVLTKSVAPIVLLPCGHAYHVSDRCGGGFLARPPGKQCTACKKVGRRAPARRPSRRFADEEYDDDDDGGGGGSSDENAGAAFDDDDEGEYDCEEGAAAAADDDEDKAALEEYYRRVYRHCVLSRSQKRALTASWKEAFKLNDREIDIHLLLNNGVDMEKLFDAGIGLLDQYFLLNVKNWDNLRDLGLRKDHLFYTMDKKGHQPFLPLGTLQRLYGVTYKNLVDDLMMTLADFGKWRLTPAGMRGLGCTVDKLLADGMTKKSMPCLDYSLLQWRALGLHKRQLFQLDMGPSDFRDLNWNPTQIAQVMGLNAQEQQAFGIVQLHRDMLAVVPKSRPAKPAEPSDARRRRTVVPVAAAIIGGRTRAAAPVARSVVGAGRALAMPMPRALRQPVGTRPPRPRGHSGFLSARARALHTTW</sequence>
<gene>
    <name evidence="2" type="ORF">LCGC14_2027130</name>
</gene>
<dbReference type="EMBL" id="LAZR01023530">
    <property type="protein sequence ID" value="KKL78208.1"/>
    <property type="molecule type" value="Genomic_DNA"/>
</dbReference>
<organism evidence="2">
    <name type="scientific">marine sediment metagenome</name>
    <dbReference type="NCBI Taxonomy" id="412755"/>
    <lineage>
        <taxon>unclassified sequences</taxon>
        <taxon>metagenomes</taxon>
        <taxon>ecological metagenomes</taxon>
    </lineage>
</organism>